<organism evidence="4 6">
    <name type="scientific">Mycobacterium kubicae</name>
    <dbReference type="NCBI Taxonomy" id="120959"/>
    <lineage>
        <taxon>Bacteria</taxon>
        <taxon>Bacillati</taxon>
        <taxon>Actinomycetota</taxon>
        <taxon>Actinomycetes</taxon>
        <taxon>Mycobacteriales</taxon>
        <taxon>Mycobacteriaceae</taxon>
        <taxon>Mycobacterium</taxon>
        <taxon>Mycobacterium simiae complex</taxon>
    </lineage>
</organism>
<dbReference type="PRINTS" id="PR00081">
    <property type="entry name" value="GDHRDH"/>
</dbReference>
<dbReference type="PROSITE" id="PS00061">
    <property type="entry name" value="ADH_SHORT"/>
    <property type="match status" value="1"/>
</dbReference>
<dbReference type="PANTHER" id="PTHR24321">
    <property type="entry name" value="DEHYDROGENASES, SHORT CHAIN"/>
    <property type="match status" value="1"/>
</dbReference>
<sequence>MNMILSTVPVQGARIVVTGALGGVGSALMVALESVGCAVIGIDRPEVVSSASDTRRFIAADLSDAESARAAIHSAIESLDGLDHLVGAAANVATIHRARSFPAETFRDDVATNLLSQFWTVQAAYPALTDSDMASVVMVSSIGALDGLPGQASYAAAKAGILGLVRTLAAEWARARIRVNAIVPGLVGTPKVLAMTDDIRGRVLANVAMGRLVSVEEVVASVAFLLSPAAAAITGQSIRVDAGAGLNTVGLHR</sequence>
<dbReference type="PANTHER" id="PTHR24321:SF8">
    <property type="entry name" value="ESTRADIOL 17-BETA-DEHYDROGENASE 8-RELATED"/>
    <property type="match status" value="1"/>
</dbReference>
<evidence type="ECO:0000313" key="5">
    <source>
        <dbReference type="Proteomes" id="UP000465306"/>
    </source>
</evidence>
<gene>
    <name evidence="4" type="ORF">I2456_14035</name>
    <name evidence="3" type="ORF">MKUB_26900</name>
</gene>
<name>A0AAX1J5Y3_9MYCO</name>
<dbReference type="AlphaFoldDB" id="A0AAX1J5Y3"/>
<comment type="similarity">
    <text evidence="1">Belongs to the short-chain dehydrogenases/reductases (SDR) family.</text>
</comment>
<reference evidence="4" key="3">
    <citation type="submission" date="2020-11" db="EMBL/GenBank/DDBJ databases">
        <title>Intraspecies plasmid and genomic variation of Mycobacterium kubicae revealed by the complete genome sequences of two clinical isolates.</title>
        <authorList>
            <person name="Hendrix J.R."/>
            <person name="Epperson L.E."/>
            <person name="Honda J.R."/>
            <person name="Strong M."/>
        </authorList>
    </citation>
    <scope>NUCLEOTIDE SEQUENCE</scope>
    <source>
        <strain evidence="4">JCM 13573</strain>
    </source>
</reference>
<dbReference type="Proteomes" id="UP000663583">
    <property type="component" value="Chromosome"/>
</dbReference>
<reference evidence="3" key="2">
    <citation type="submission" date="2020-02" db="EMBL/GenBank/DDBJ databases">
        <authorList>
            <person name="Matsumoto Y."/>
            <person name="Kinjo T."/>
            <person name="Motooka D."/>
            <person name="Nabeya D."/>
            <person name="Jung N."/>
            <person name="Uechi K."/>
            <person name="Horii T."/>
            <person name="Iida T."/>
            <person name="Fujita J."/>
            <person name="Nakamura S."/>
        </authorList>
    </citation>
    <scope>NUCLEOTIDE SEQUENCE</scope>
    <source>
        <strain evidence="3">JCM 13573</strain>
    </source>
</reference>
<evidence type="ECO:0000313" key="4">
    <source>
        <dbReference type="EMBL" id="QPI35729.1"/>
    </source>
</evidence>
<dbReference type="EMBL" id="CP065047">
    <property type="protein sequence ID" value="QPI35729.1"/>
    <property type="molecule type" value="Genomic_DNA"/>
</dbReference>
<keyword evidence="5" id="KW-1185">Reference proteome</keyword>
<evidence type="ECO:0000256" key="2">
    <source>
        <dbReference type="ARBA" id="ARBA00023002"/>
    </source>
</evidence>
<dbReference type="CDD" id="cd05233">
    <property type="entry name" value="SDR_c"/>
    <property type="match status" value="1"/>
</dbReference>
<dbReference type="RefSeq" id="WP_085074222.1">
    <property type="nucleotide sequence ID" value="NZ_LQPD01000078.1"/>
</dbReference>
<dbReference type="GO" id="GO:0016491">
    <property type="term" value="F:oxidoreductase activity"/>
    <property type="evidence" value="ECO:0007669"/>
    <property type="project" value="UniProtKB-KW"/>
</dbReference>
<dbReference type="InterPro" id="IPR020904">
    <property type="entry name" value="Sc_DH/Rdtase_CS"/>
</dbReference>
<protein>
    <submittedName>
        <fullName evidence="3">Beta-ketoacyl-ACP reductase</fullName>
    </submittedName>
    <submittedName>
        <fullName evidence="4">SDR family oxidoreductase</fullName>
    </submittedName>
</protein>
<evidence type="ECO:0000256" key="1">
    <source>
        <dbReference type="ARBA" id="ARBA00006484"/>
    </source>
</evidence>
<dbReference type="Gene3D" id="3.40.50.720">
    <property type="entry name" value="NAD(P)-binding Rossmann-like Domain"/>
    <property type="match status" value="1"/>
</dbReference>
<dbReference type="InterPro" id="IPR002347">
    <property type="entry name" value="SDR_fam"/>
</dbReference>
<keyword evidence="2" id="KW-0560">Oxidoreductase</keyword>
<accession>A0AAX1J5Y3</accession>
<evidence type="ECO:0000313" key="6">
    <source>
        <dbReference type="Proteomes" id="UP000663583"/>
    </source>
</evidence>
<reference evidence="3 5" key="1">
    <citation type="journal article" date="2019" name="Emerg. Microbes Infect.">
        <title>Comprehensive subspecies identification of 175 nontuberculous mycobacteria species based on 7547 genomic profiles.</title>
        <authorList>
            <person name="Matsumoto Y."/>
            <person name="Kinjo T."/>
            <person name="Motooka D."/>
            <person name="Nabeya D."/>
            <person name="Jung N."/>
            <person name="Uechi K."/>
            <person name="Horii T."/>
            <person name="Iida T."/>
            <person name="Fujita J."/>
            <person name="Nakamura S."/>
        </authorList>
    </citation>
    <scope>NUCLEOTIDE SEQUENCE [LARGE SCALE GENOMIC DNA]</scope>
    <source>
        <strain evidence="3 5">JCM 13573</strain>
    </source>
</reference>
<dbReference type="EMBL" id="BLKU01000003">
    <property type="protein sequence ID" value="GFG65200.1"/>
    <property type="molecule type" value="Genomic_DNA"/>
</dbReference>
<dbReference type="Proteomes" id="UP000465306">
    <property type="component" value="Unassembled WGS sequence"/>
</dbReference>
<dbReference type="KEGG" id="mku:I2456_14035"/>
<dbReference type="Pfam" id="PF13561">
    <property type="entry name" value="adh_short_C2"/>
    <property type="match status" value="1"/>
</dbReference>
<evidence type="ECO:0000313" key="3">
    <source>
        <dbReference type="EMBL" id="GFG65200.1"/>
    </source>
</evidence>
<dbReference type="InterPro" id="IPR036291">
    <property type="entry name" value="NAD(P)-bd_dom_sf"/>
</dbReference>
<dbReference type="SUPFAM" id="SSF51735">
    <property type="entry name" value="NAD(P)-binding Rossmann-fold domains"/>
    <property type="match status" value="1"/>
</dbReference>
<proteinExistence type="inferred from homology"/>